<keyword evidence="2" id="KW-0689">Ribosomal protein</keyword>
<organism evidence="7 8">
    <name type="scientific">Myodes glareolus</name>
    <name type="common">Bank vole</name>
    <name type="synonym">Clethrionomys glareolus</name>
    <dbReference type="NCBI Taxonomy" id="447135"/>
    <lineage>
        <taxon>Eukaryota</taxon>
        <taxon>Metazoa</taxon>
        <taxon>Chordata</taxon>
        <taxon>Craniata</taxon>
        <taxon>Vertebrata</taxon>
        <taxon>Euteleostomi</taxon>
        <taxon>Mammalia</taxon>
        <taxon>Eutheria</taxon>
        <taxon>Euarchontoglires</taxon>
        <taxon>Glires</taxon>
        <taxon>Rodentia</taxon>
        <taxon>Myomorpha</taxon>
        <taxon>Muroidea</taxon>
        <taxon>Cricetidae</taxon>
        <taxon>Arvicolinae</taxon>
        <taxon>Myodes</taxon>
    </lineage>
</organism>
<dbReference type="GO" id="GO:0003735">
    <property type="term" value="F:structural constituent of ribosome"/>
    <property type="evidence" value="ECO:0007669"/>
    <property type="project" value="InterPro"/>
</dbReference>
<dbReference type="GO" id="GO:1990904">
    <property type="term" value="C:ribonucleoprotein complex"/>
    <property type="evidence" value="ECO:0007669"/>
    <property type="project" value="UniProtKB-KW"/>
</dbReference>
<evidence type="ECO:0000256" key="5">
    <source>
        <dbReference type="ARBA" id="ARBA00035407"/>
    </source>
</evidence>
<dbReference type="AlphaFoldDB" id="A0AAW0H9X3"/>
<keyword evidence="8" id="KW-1185">Reference proteome</keyword>
<dbReference type="SUPFAM" id="SSF54211">
    <property type="entry name" value="Ribosomal protein S5 domain 2-like"/>
    <property type="match status" value="1"/>
</dbReference>
<reference evidence="7 8" key="1">
    <citation type="journal article" date="2023" name="bioRxiv">
        <title>Conserved and derived expression patterns and positive selection on dental genes reveal complex evolutionary context of ever-growing rodent molars.</title>
        <authorList>
            <person name="Calamari Z.T."/>
            <person name="Song A."/>
            <person name="Cohen E."/>
            <person name="Akter M."/>
            <person name="Roy R.D."/>
            <person name="Hallikas O."/>
            <person name="Christensen M.M."/>
            <person name="Li P."/>
            <person name="Marangoni P."/>
            <person name="Jernvall J."/>
            <person name="Klein O.D."/>
        </authorList>
    </citation>
    <scope>NUCLEOTIDE SEQUENCE [LARGE SCALE GENOMIC DNA]</scope>
    <source>
        <strain evidence="7">V071</strain>
    </source>
</reference>
<accession>A0AAW0H9X3</accession>
<dbReference type="Proteomes" id="UP001488838">
    <property type="component" value="Unassembled WGS sequence"/>
</dbReference>
<evidence type="ECO:0000259" key="6">
    <source>
        <dbReference type="Pfam" id="PF03719"/>
    </source>
</evidence>
<gene>
    <name evidence="7" type="ORF">U0070_012473</name>
</gene>
<evidence type="ECO:0000256" key="4">
    <source>
        <dbReference type="ARBA" id="ARBA00035255"/>
    </source>
</evidence>
<name>A0AAW0H9X3_MYOGA</name>
<dbReference type="GO" id="GO:0006412">
    <property type="term" value="P:translation"/>
    <property type="evidence" value="ECO:0007669"/>
    <property type="project" value="InterPro"/>
</dbReference>
<evidence type="ECO:0000256" key="2">
    <source>
        <dbReference type="ARBA" id="ARBA00022980"/>
    </source>
</evidence>
<evidence type="ECO:0000256" key="1">
    <source>
        <dbReference type="ARBA" id="ARBA00008945"/>
    </source>
</evidence>
<sequence length="226" mass="25609">MTNFMYYNLAWNLLYCQRFLEIISKFRSLWHKQRVFKKELRDKGELNVLQGDPKQPQSSFSNRMVEILLLHSVRGGYVAYYALDHLNCRKALETTLIGLPSGRCGSVLVRLIPAPRGTGIVSAPVPKKLLLLLAGVDDCYTSTRECTATLFNFAKGTFNAISKTCSYLTFDLCQEPVFTKSLHQEFTDHLVKTHTIDSSVRDQAMQDTEPSLAPVTLHASIVLLRY</sequence>
<dbReference type="InterPro" id="IPR020568">
    <property type="entry name" value="Ribosomal_Su5_D2-typ_SF"/>
</dbReference>
<comment type="caution">
    <text evidence="7">The sequence shown here is derived from an EMBL/GenBank/DDBJ whole genome shotgun (WGS) entry which is preliminary data.</text>
</comment>
<comment type="similarity">
    <text evidence="1">Belongs to the universal ribosomal protein uS5 family.</text>
</comment>
<evidence type="ECO:0000256" key="3">
    <source>
        <dbReference type="ARBA" id="ARBA00023274"/>
    </source>
</evidence>
<keyword evidence="3" id="KW-0687">Ribonucleoprotein</keyword>
<feature type="domain" description="Small ribosomal subunit protein uS5 C-terminal" evidence="6">
    <location>
        <begin position="102"/>
        <end position="168"/>
    </location>
</feature>
<dbReference type="GO" id="GO:0005840">
    <property type="term" value="C:ribosome"/>
    <property type="evidence" value="ECO:0007669"/>
    <property type="project" value="UniProtKB-KW"/>
</dbReference>
<dbReference type="Gene3D" id="3.30.230.10">
    <property type="match status" value="1"/>
</dbReference>
<dbReference type="InterPro" id="IPR014721">
    <property type="entry name" value="Ribsml_uS5_D2-typ_fold_subgr"/>
</dbReference>
<proteinExistence type="inferred from homology"/>
<dbReference type="Pfam" id="PF03719">
    <property type="entry name" value="Ribosomal_S5_C"/>
    <property type="match status" value="1"/>
</dbReference>
<dbReference type="FunFam" id="3.30.230.10:FF:000004">
    <property type="entry name" value="40S ribosomal protein S2"/>
    <property type="match status" value="1"/>
</dbReference>
<dbReference type="EMBL" id="JBBHLL010000723">
    <property type="protein sequence ID" value="KAK7798170.1"/>
    <property type="molecule type" value="Genomic_DNA"/>
</dbReference>
<protein>
    <recommendedName>
        <fullName evidence="4">Small ribosomal subunit protein uS5</fullName>
    </recommendedName>
    <alternativeName>
        <fullName evidence="5">40S ribosomal protein S2</fullName>
    </alternativeName>
</protein>
<dbReference type="InterPro" id="IPR005324">
    <property type="entry name" value="Ribosomal_uS5_C"/>
</dbReference>
<evidence type="ECO:0000313" key="7">
    <source>
        <dbReference type="EMBL" id="KAK7798170.1"/>
    </source>
</evidence>
<evidence type="ECO:0000313" key="8">
    <source>
        <dbReference type="Proteomes" id="UP001488838"/>
    </source>
</evidence>